<sequence length="116" mass="13453">MWGFNVVTTYSVYESTIKVASTLEPVSFWKKALPKYLPRVGWQFGIPSMVDSCRWFGLGPMESYADKKDAAQVGLFHRKFEEMDFAYDVPQENGNRTGTRWPGLEMLLRRPAWLHT</sequence>
<evidence type="ECO:0000256" key="3">
    <source>
        <dbReference type="ARBA" id="ARBA00022801"/>
    </source>
</evidence>
<comment type="catalytic activity">
    <reaction evidence="1">
        <text>Hydrolysis of terminal non-reducing beta-D-galactose residues in beta-D-galactosides.</text>
        <dbReference type="EC" id="3.2.1.23"/>
    </reaction>
</comment>
<keyword evidence="4" id="KW-0326">Glycosidase</keyword>
<keyword evidence="3" id="KW-0378">Hydrolase</keyword>
<dbReference type="SUPFAM" id="SSF74650">
    <property type="entry name" value="Galactose mutarotase-like"/>
    <property type="match status" value="1"/>
</dbReference>
<dbReference type="InterPro" id="IPR011013">
    <property type="entry name" value="Gal_mutarotase_sf_dom"/>
</dbReference>
<reference evidence="6" key="1">
    <citation type="journal article" date="2013" name="Environ. Microbiol.">
        <title>Seasonally variable intestinal metagenomes of the red palm weevil (Rhynchophorus ferrugineus).</title>
        <authorList>
            <person name="Jia S."/>
            <person name="Zhang X."/>
            <person name="Zhang G."/>
            <person name="Yin A."/>
            <person name="Zhang S."/>
            <person name="Li F."/>
            <person name="Wang L."/>
            <person name="Zhao D."/>
            <person name="Yun Q."/>
            <person name="Tala"/>
            <person name="Wang J."/>
            <person name="Sun G."/>
            <person name="Baabdullah M."/>
            <person name="Yu X."/>
            <person name="Hu S."/>
            <person name="Al-Mssallem I.S."/>
            <person name="Yu J."/>
        </authorList>
    </citation>
    <scope>NUCLEOTIDE SEQUENCE</scope>
</reference>
<dbReference type="GO" id="GO:0004565">
    <property type="term" value="F:beta-galactosidase activity"/>
    <property type="evidence" value="ECO:0007669"/>
    <property type="project" value="UniProtKB-EC"/>
</dbReference>
<organism evidence="6">
    <name type="scientific">uncultured Debaryomyces</name>
    <dbReference type="NCBI Taxonomy" id="687796"/>
    <lineage>
        <taxon>Eukaryota</taxon>
        <taxon>Fungi</taxon>
        <taxon>Dikarya</taxon>
        <taxon>Ascomycota</taxon>
        <taxon>Saccharomycotina</taxon>
        <taxon>Saccharomycetes</taxon>
        <taxon>Saccharomycetales</taxon>
        <taxon>Saccharomycetaceae</taxon>
        <taxon>environmental samples</taxon>
    </lineage>
</organism>
<dbReference type="InterPro" id="IPR050347">
    <property type="entry name" value="Bact_Beta-galactosidase"/>
</dbReference>
<dbReference type="EC" id="3.2.1.23" evidence="2"/>
<protein>
    <recommendedName>
        <fullName evidence="2">beta-galactosidase</fullName>
        <ecNumber evidence="2">3.2.1.23</ecNumber>
    </recommendedName>
</protein>
<dbReference type="GO" id="GO:0030246">
    <property type="term" value="F:carbohydrate binding"/>
    <property type="evidence" value="ECO:0007669"/>
    <property type="project" value="InterPro"/>
</dbReference>
<dbReference type="Gene3D" id="2.70.98.10">
    <property type="match status" value="1"/>
</dbReference>
<proteinExistence type="predicted"/>
<evidence type="ECO:0000259" key="5">
    <source>
        <dbReference type="Pfam" id="PF02929"/>
    </source>
</evidence>
<evidence type="ECO:0000256" key="4">
    <source>
        <dbReference type="ARBA" id="ARBA00023295"/>
    </source>
</evidence>
<dbReference type="Pfam" id="PF02929">
    <property type="entry name" value="Bgal_small_N"/>
    <property type="match status" value="1"/>
</dbReference>
<evidence type="ECO:0000256" key="1">
    <source>
        <dbReference type="ARBA" id="ARBA00001412"/>
    </source>
</evidence>
<evidence type="ECO:0000313" key="6">
    <source>
        <dbReference type="EMBL" id="AIA92517.1"/>
    </source>
</evidence>
<name>A0A060CC59_9SACH</name>
<accession>A0A060CC59</accession>
<dbReference type="PANTHER" id="PTHR46323:SF2">
    <property type="entry name" value="BETA-GALACTOSIDASE"/>
    <property type="match status" value="1"/>
</dbReference>
<dbReference type="GO" id="GO:0005990">
    <property type="term" value="P:lactose catabolic process"/>
    <property type="evidence" value="ECO:0007669"/>
    <property type="project" value="TreeGrafter"/>
</dbReference>
<dbReference type="GO" id="GO:0009341">
    <property type="term" value="C:beta-galactosidase complex"/>
    <property type="evidence" value="ECO:0007669"/>
    <property type="project" value="InterPro"/>
</dbReference>
<dbReference type="InterPro" id="IPR004199">
    <property type="entry name" value="B-gal_small/dom_5"/>
</dbReference>
<dbReference type="EMBL" id="KF125193">
    <property type="protein sequence ID" value="AIA92517.1"/>
    <property type="molecule type" value="Genomic_DNA"/>
</dbReference>
<evidence type="ECO:0000256" key="2">
    <source>
        <dbReference type="ARBA" id="ARBA00012756"/>
    </source>
</evidence>
<dbReference type="InterPro" id="IPR014718">
    <property type="entry name" value="GH-type_carb-bd"/>
</dbReference>
<feature type="domain" description="Beta galactosidase small chain/" evidence="5">
    <location>
        <begin position="5"/>
        <end position="102"/>
    </location>
</feature>
<dbReference type="AlphaFoldDB" id="A0A060CC59"/>
<dbReference type="PANTHER" id="PTHR46323">
    <property type="entry name" value="BETA-GALACTOSIDASE"/>
    <property type="match status" value="1"/>
</dbReference>